<keyword evidence="2" id="KW-0413">Isomerase</keyword>
<keyword evidence="3" id="KW-1185">Reference proteome</keyword>
<comment type="caution">
    <text evidence="2">The sequence shown here is derived from an EMBL/GenBank/DDBJ whole genome shotgun (WGS) entry which is preliminary data.</text>
</comment>
<evidence type="ECO:0000259" key="1">
    <source>
        <dbReference type="Pfam" id="PF01261"/>
    </source>
</evidence>
<accession>A0A2Y9BD39</accession>
<dbReference type="AlphaFoldDB" id="A0A2Y9BD39"/>
<evidence type="ECO:0000313" key="2">
    <source>
        <dbReference type="EMBL" id="PWJ32363.1"/>
    </source>
</evidence>
<dbReference type="GO" id="GO:0016853">
    <property type="term" value="F:isomerase activity"/>
    <property type="evidence" value="ECO:0007669"/>
    <property type="project" value="UniProtKB-KW"/>
</dbReference>
<dbReference type="OrthoDB" id="9815124at2"/>
<name>A0A2Y9BD39_9FIRM</name>
<gene>
    <name evidence="2" type="ORF">A8806_101651</name>
</gene>
<reference evidence="2 3" key="1">
    <citation type="submission" date="2018-05" db="EMBL/GenBank/DDBJ databases">
        <title>The Hungate 1000. A catalogue of reference genomes from the rumen microbiome.</title>
        <authorList>
            <person name="Kelly W."/>
        </authorList>
    </citation>
    <scope>NUCLEOTIDE SEQUENCE [LARGE SCALE GENOMIC DNA]</scope>
    <source>
        <strain evidence="2 3">NLAE-zl-C242</strain>
    </source>
</reference>
<dbReference type="InterPro" id="IPR050312">
    <property type="entry name" value="IolE/XylAMocC-like"/>
</dbReference>
<feature type="domain" description="Xylose isomerase-like TIM barrel" evidence="1">
    <location>
        <begin position="24"/>
        <end position="246"/>
    </location>
</feature>
<dbReference type="InterPro" id="IPR013022">
    <property type="entry name" value="Xyl_isomerase-like_TIM-brl"/>
</dbReference>
<dbReference type="Proteomes" id="UP000245845">
    <property type="component" value="Unassembled WGS sequence"/>
</dbReference>
<dbReference type="RefSeq" id="WP_109729699.1">
    <property type="nucleotide sequence ID" value="NZ_BAAACK010000007.1"/>
</dbReference>
<organism evidence="2 3">
    <name type="scientific">Faecalicatena orotica</name>
    <dbReference type="NCBI Taxonomy" id="1544"/>
    <lineage>
        <taxon>Bacteria</taxon>
        <taxon>Bacillati</taxon>
        <taxon>Bacillota</taxon>
        <taxon>Clostridia</taxon>
        <taxon>Lachnospirales</taxon>
        <taxon>Lachnospiraceae</taxon>
        <taxon>Faecalicatena</taxon>
    </lineage>
</organism>
<dbReference type="PANTHER" id="PTHR12110">
    <property type="entry name" value="HYDROXYPYRUVATE ISOMERASE"/>
    <property type="match status" value="1"/>
</dbReference>
<protein>
    <submittedName>
        <fullName evidence="2">Sugar phosphate isomerase/epimerase</fullName>
    </submittedName>
</protein>
<dbReference type="Gene3D" id="3.20.20.150">
    <property type="entry name" value="Divalent-metal-dependent TIM barrel enzymes"/>
    <property type="match status" value="1"/>
</dbReference>
<dbReference type="SUPFAM" id="SSF51658">
    <property type="entry name" value="Xylose isomerase-like"/>
    <property type="match status" value="1"/>
</dbReference>
<sequence length="294" mass="33682">MEEQIHISGFADEISPDFEQQLKVVTELGMHYISLRSANKKGIADYTVQEVQEELMPLLSKYSVKVSSIGSPVGKVDIEDEEGFQKQKLQLEELCRICKLLDCSYIRMFSFFIPEGKNPDDFRNTVLEKTRQFLDIARQHGIILLHENEKDIYGDTKERCRILFDELKDPHFYAAFDFANFVQCGEDPEECWNLLKPFIRYIHIKDAVSSNQENVVCGTGEGKIKLLLDRAIRKEGYTGFLTLEPHLVLFDSLASLETTAAENIIKENKAKDGREGYAMQYHALCSILEKIGQP</sequence>
<dbReference type="PANTHER" id="PTHR12110:SF41">
    <property type="entry name" value="INOSOSE DEHYDRATASE"/>
    <property type="match status" value="1"/>
</dbReference>
<evidence type="ECO:0000313" key="3">
    <source>
        <dbReference type="Proteomes" id="UP000245845"/>
    </source>
</evidence>
<dbReference type="EMBL" id="QGDL01000001">
    <property type="protein sequence ID" value="PWJ32363.1"/>
    <property type="molecule type" value="Genomic_DNA"/>
</dbReference>
<proteinExistence type="predicted"/>
<dbReference type="Pfam" id="PF01261">
    <property type="entry name" value="AP_endonuc_2"/>
    <property type="match status" value="1"/>
</dbReference>
<dbReference type="InterPro" id="IPR036237">
    <property type="entry name" value="Xyl_isomerase-like_sf"/>
</dbReference>